<evidence type="ECO:0000259" key="1">
    <source>
        <dbReference type="Pfam" id="PF03372"/>
    </source>
</evidence>
<dbReference type="AlphaFoldDB" id="A0AA95NIH0"/>
<protein>
    <submittedName>
        <fullName evidence="2">Endonuclease/exonuclease/phosphatase family protein</fullName>
    </submittedName>
</protein>
<keyword evidence="2" id="KW-0378">Hydrolase</keyword>
<dbReference type="InterPro" id="IPR005135">
    <property type="entry name" value="Endo/exonuclease/phosphatase"/>
</dbReference>
<keyword evidence="2" id="KW-0540">Nuclease</keyword>
<accession>A0AA95NIH0</accession>
<proteinExistence type="predicted"/>
<evidence type="ECO:0000313" key="3">
    <source>
        <dbReference type="Proteomes" id="UP001177769"/>
    </source>
</evidence>
<dbReference type="InterPro" id="IPR036691">
    <property type="entry name" value="Endo/exonu/phosph_ase_sf"/>
</dbReference>
<dbReference type="GO" id="GO:0004519">
    <property type="term" value="F:endonuclease activity"/>
    <property type="evidence" value="ECO:0007669"/>
    <property type="project" value="UniProtKB-KW"/>
</dbReference>
<evidence type="ECO:0000313" key="2">
    <source>
        <dbReference type="EMBL" id="WIT13847.1"/>
    </source>
</evidence>
<dbReference type="EMBL" id="CP116346">
    <property type="protein sequence ID" value="WIT13847.1"/>
    <property type="molecule type" value="Genomic_DNA"/>
</dbReference>
<dbReference type="Gene3D" id="3.60.10.10">
    <property type="entry name" value="Endonuclease/exonuclease/phosphatase"/>
    <property type="match status" value="1"/>
</dbReference>
<dbReference type="Pfam" id="PF03372">
    <property type="entry name" value="Exo_endo_phos"/>
    <property type="match status" value="1"/>
</dbReference>
<keyword evidence="2" id="KW-0255">Endonuclease</keyword>
<gene>
    <name evidence="2" type="ORF">PFX98_09550</name>
</gene>
<reference evidence="2" key="1">
    <citation type="submission" date="2023-01" db="EMBL/GenBank/DDBJ databases">
        <title>Whole genome sequence of Paucibacter sp. S2-9 isolated from pond sediment.</title>
        <authorList>
            <person name="Jung J.Y."/>
        </authorList>
    </citation>
    <scope>NUCLEOTIDE SEQUENCE</scope>
    <source>
        <strain evidence="2">S2-9</strain>
    </source>
</reference>
<name>A0AA95NIH0_9BURK</name>
<organism evidence="2 3">
    <name type="scientific">Paucibacter sediminis</name>
    <dbReference type="NCBI Taxonomy" id="3019553"/>
    <lineage>
        <taxon>Bacteria</taxon>
        <taxon>Pseudomonadati</taxon>
        <taxon>Pseudomonadota</taxon>
        <taxon>Betaproteobacteria</taxon>
        <taxon>Burkholderiales</taxon>
        <taxon>Sphaerotilaceae</taxon>
        <taxon>Roseateles</taxon>
    </lineage>
</organism>
<dbReference type="RefSeq" id="WP_285234966.1">
    <property type="nucleotide sequence ID" value="NZ_CP116346.1"/>
</dbReference>
<keyword evidence="3" id="KW-1185">Reference proteome</keyword>
<dbReference type="SUPFAM" id="SSF56219">
    <property type="entry name" value="DNase I-like"/>
    <property type="match status" value="1"/>
</dbReference>
<sequence length="247" mass="27397">MSAFRAATWNLDGYGSGATSRLPRQLEVLESLRADVLVLTEVRDTTRLPGMSFWWSDQGQPPYAPRDRAVSIASRWRGHSLKVKDSRLSVCVALEAPAPLGVVIVYGTVIPYAMDGVRHRLATKWERHRKAVTDVLDDMNQLRANPAYRDASVVLAGDFNTNLDGSTWYGEPEARASLIDGLVRTGLRCHTLEDIRATRGSDRAIVDHVWSTANLLPVDSLQIWCDRKEPGRLSDHNGVAIQLASHS</sequence>
<dbReference type="KEGG" id="pais:PFX98_09550"/>
<feature type="domain" description="Endonuclease/exonuclease/phosphatase" evidence="1">
    <location>
        <begin position="7"/>
        <end position="236"/>
    </location>
</feature>
<dbReference type="Proteomes" id="UP001177769">
    <property type="component" value="Chromosome"/>
</dbReference>